<dbReference type="GO" id="GO:0005200">
    <property type="term" value="F:structural constituent of cytoskeleton"/>
    <property type="evidence" value="ECO:0007669"/>
    <property type="project" value="InterPro"/>
</dbReference>
<dbReference type="InterPro" id="IPR000217">
    <property type="entry name" value="Tubulin"/>
</dbReference>
<dbReference type="GO" id="GO:0005634">
    <property type="term" value="C:nucleus"/>
    <property type="evidence" value="ECO:0007669"/>
    <property type="project" value="UniProtKB-SubCell"/>
</dbReference>
<dbReference type="Proteomes" id="UP000006671">
    <property type="component" value="Unassembled WGS sequence"/>
</dbReference>
<evidence type="ECO:0000256" key="1">
    <source>
        <dbReference type="ARBA" id="ARBA00004114"/>
    </source>
</evidence>
<dbReference type="SMART" id="SM00864">
    <property type="entry name" value="Tubulin"/>
    <property type="match status" value="1"/>
</dbReference>
<dbReference type="GO" id="GO:0005874">
    <property type="term" value="C:microtubule"/>
    <property type="evidence" value="ECO:0007669"/>
    <property type="project" value="UniProtKB-KW"/>
</dbReference>
<dbReference type="PRINTS" id="PR01161">
    <property type="entry name" value="TUBULIN"/>
</dbReference>
<dbReference type="SUPFAM" id="SSF52490">
    <property type="entry name" value="Tubulin nucleotide-binding domain-like"/>
    <property type="match status" value="1"/>
</dbReference>
<evidence type="ECO:0000256" key="8">
    <source>
        <dbReference type="ARBA" id="ARBA00022794"/>
    </source>
</evidence>
<dbReference type="EMBL" id="GG738876">
    <property type="protein sequence ID" value="EFC43025.1"/>
    <property type="molecule type" value="Genomic_DNA"/>
</dbReference>
<name>D2VJE2_NAEGR</name>
<evidence type="ECO:0000256" key="2">
    <source>
        <dbReference type="ARBA" id="ARBA00004123"/>
    </source>
</evidence>
<dbReference type="SUPFAM" id="SSF55307">
    <property type="entry name" value="Tubulin C-terminal domain-like"/>
    <property type="match status" value="1"/>
</dbReference>
<dbReference type="InterPro" id="IPR002967">
    <property type="entry name" value="Delta_tubulin"/>
</dbReference>
<dbReference type="RefSeq" id="XP_002675769.1">
    <property type="nucleotide sequence ID" value="XM_002675723.1"/>
</dbReference>
<gene>
    <name evidence="16" type="ORF">NAEGRDRAFT_69007</name>
</gene>
<evidence type="ECO:0000259" key="15">
    <source>
        <dbReference type="SMART" id="SM00864"/>
    </source>
</evidence>
<evidence type="ECO:0000256" key="9">
    <source>
        <dbReference type="ARBA" id="ARBA00023134"/>
    </source>
</evidence>
<dbReference type="PRINTS" id="PR01224">
    <property type="entry name" value="DELTATUBULIN"/>
</dbReference>
<evidence type="ECO:0000256" key="11">
    <source>
        <dbReference type="ARBA" id="ARBA00023273"/>
    </source>
</evidence>
<evidence type="ECO:0000256" key="12">
    <source>
        <dbReference type="ARBA" id="ARBA00030594"/>
    </source>
</evidence>
<comment type="function">
    <text evidence="13">Acts as a positive regulator of hedgehog signaling and regulates ciliary function.</text>
</comment>
<keyword evidence="10" id="KW-0539">Nucleus</keyword>
<dbReference type="OMA" id="ACHPEYK"/>
<dbReference type="KEGG" id="ngr:NAEGRDRAFT_69007"/>
<dbReference type="Pfam" id="PF00091">
    <property type="entry name" value="Tubulin"/>
    <property type="match status" value="1"/>
</dbReference>
<dbReference type="GO" id="GO:0005525">
    <property type="term" value="F:GTP binding"/>
    <property type="evidence" value="ECO:0007669"/>
    <property type="project" value="UniProtKB-UniRule"/>
</dbReference>
<evidence type="ECO:0000256" key="7">
    <source>
        <dbReference type="ARBA" id="ARBA00022741"/>
    </source>
</evidence>
<evidence type="ECO:0000256" key="5">
    <source>
        <dbReference type="ARBA" id="ARBA00014184"/>
    </source>
</evidence>
<dbReference type="PANTHER" id="PTHR11588">
    <property type="entry name" value="TUBULIN"/>
    <property type="match status" value="1"/>
</dbReference>
<keyword evidence="9 14" id="KW-0342">GTP-binding</keyword>
<evidence type="ECO:0000313" key="16">
    <source>
        <dbReference type="EMBL" id="EFC43025.1"/>
    </source>
</evidence>
<dbReference type="VEuPathDB" id="AmoebaDB:NAEGRDRAFT_69007"/>
<dbReference type="GO" id="GO:0005929">
    <property type="term" value="C:cilium"/>
    <property type="evidence" value="ECO:0007669"/>
    <property type="project" value="UniProtKB-SubCell"/>
</dbReference>
<accession>D2VJE2</accession>
<dbReference type="InParanoid" id="D2VJE2"/>
<dbReference type="GO" id="GO:0030030">
    <property type="term" value="P:cell projection organization"/>
    <property type="evidence" value="ECO:0007669"/>
    <property type="project" value="UniProtKB-KW"/>
</dbReference>
<evidence type="ECO:0000256" key="10">
    <source>
        <dbReference type="ARBA" id="ARBA00023242"/>
    </source>
</evidence>
<dbReference type="Gene3D" id="3.40.50.1440">
    <property type="entry name" value="Tubulin/FtsZ, GTPase domain"/>
    <property type="match status" value="1"/>
</dbReference>
<dbReference type="InterPro" id="IPR003008">
    <property type="entry name" value="Tubulin_FtsZ_GTPase"/>
</dbReference>
<dbReference type="GO" id="GO:0005814">
    <property type="term" value="C:centriole"/>
    <property type="evidence" value="ECO:0007669"/>
    <property type="project" value="UniProtKB-SubCell"/>
</dbReference>
<dbReference type="OrthoDB" id="10250004at2759"/>
<keyword evidence="8" id="KW-0970">Cilium biogenesis/degradation</keyword>
<organism evidence="17">
    <name type="scientific">Naegleria gruberi</name>
    <name type="common">Amoeba</name>
    <dbReference type="NCBI Taxonomy" id="5762"/>
    <lineage>
        <taxon>Eukaryota</taxon>
        <taxon>Discoba</taxon>
        <taxon>Heterolobosea</taxon>
        <taxon>Tetramitia</taxon>
        <taxon>Eutetramitia</taxon>
        <taxon>Vahlkampfiidae</taxon>
        <taxon>Naegleria</taxon>
    </lineage>
</organism>
<keyword evidence="11" id="KW-0966">Cell projection</keyword>
<evidence type="ECO:0000256" key="6">
    <source>
        <dbReference type="ARBA" id="ARBA00022701"/>
    </source>
</evidence>
<dbReference type="CDD" id="cd02189">
    <property type="entry name" value="delta_zeta_tubulin-like"/>
    <property type="match status" value="1"/>
</dbReference>
<dbReference type="InterPro" id="IPR017975">
    <property type="entry name" value="Tubulin_CS"/>
</dbReference>
<reference evidence="16 17" key="1">
    <citation type="journal article" date="2010" name="Cell">
        <title>The genome of Naegleria gruberi illuminates early eukaryotic versatility.</title>
        <authorList>
            <person name="Fritz-Laylin L.K."/>
            <person name="Prochnik S.E."/>
            <person name="Ginger M.L."/>
            <person name="Dacks J.B."/>
            <person name="Carpenter M.L."/>
            <person name="Field M.C."/>
            <person name="Kuo A."/>
            <person name="Paredez A."/>
            <person name="Chapman J."/>
            <person name="Pham J."/>
            <person name="Shu S."/>
            <person name="Neupane R."/>
            <person name="Cipriano M."/>
            <person name="Mancuso J."/>
            <person name="Tu H."/>
            <person name="Salamov A."/>
            <person name="Lindquist E."/>
            <person name="Shapiro H."/>
            <person name="Lucas S."/>
            <person name="Grigoriev I.V."/>
            <person name="Cande W.Z."/>
            <person name="Fulton C."/>
            <person name="Rokhsar D.S."/>
            <person name="Dawson S.C."/>
        </authorList>
    </citation>
    <scope>NUCLEOTIDE SEQUENCE [LARGE SCALE GENOMIC DNA]</scope>
    <source>
        <strain evidence="16 17">NEG-M</strain>
    </source>
</reference>
<feature type="domain" description="Tubulin/FtsZ GTPase" evidence="15">
    <location>
        <begin position="57"/>
        <end position="258"/>
    </location>
</feature>
<dbReference type="PROSITE" id="PS00227">
    <property type="entry name" value="TUBULIN"/>
    <property type="match status" value="1"/>
</dbReference>
<dbReference type="InterPro" id="IPR036525">
    <property type="entry name" value="Tubulin/FtsZ_GTPase_sf"/>
</dbReference>
<keyword evidence="17" id="KW-1185">Reference proteome</keyword>
<keyword evidence="6 14" id="KW-0493">Microtubule</keyword>
<evidence type="ECO:0000256" key="3">
    <source>
        <dbReference type="ARBA" id="ARBA00004138"/>
    </source>
</evidence>
<dbReference type="GeneID" id="8852999"/>
<evidence type="ECO:0000256" key="13">
    <source>
        <dbReference type="ARBA" id="ARBA00046149"/>
    </source>
</evidence>
<evidence type="ECO:0000313" key="17">
    <source>
        <dbReference type="Proteomes" id="UP000006671"/>
    </source>
</evidence>
<dbReference type="STRING" id="5762.D2VJE2"/>
<evidence type="ECO:0000256" key="14">
    <source>
        <dbReference type="RuleBase" id="RU000352"/>
    </source>
</evidence>
<comment type="similarity">
    <text evidence="4 14">Belongs to the tubulin family.</text>
</comment>
<protein>
    <recommendedName>
        <fullName evidence="5">Tubulin delta chain</fullName>
    </recommendedName>
    <alternativeName>
        <fullName evidence="12">Delta-tubulin</fullName>
    </alternativeName>
</protein>
<dbReference type="GO" id="GO:0007017">
    <property type="term" value="P:microtubule-based process"/>
    <property type="evidence" value="ECO:0007669"/>
    <property type="project" value="InterPro"/>
</dbReference>
<proteinExistence type="inferred from homology"/>
<evidence type="ECO:0000256" key="4">
    <source>
        <dbReference type="ARBA" id="ARBA00009636"/>
    </source>
</evidence>
<dbReference type="eggNOG" id="KOG1374">
    <property type="taxonomic scope" value="Eukaryota"/>
</dbReference>
<sequence length="463" mass="52767">MSNVITLQIGQCGNQVGLSFFQNLSSQLIQNRLNRVVAGDKFVVNEERYLPFGDSAMDCFFRPNTKNPSDPMIARALLIDMEPKVIHNTLNTANRKHENQLFEYDTNNVYHQQSGSANNWAYGFNVHGPNCGDSILEKVRKEAELCDCLSGFVLLQSMAGGTGSGMGCHISQTLRDEFPHSLLMNQVVWPHEAGEVIVQNYNTLLTLQKLYEISDSIYCFKNDQLFLTCKRLMGIESPSFNDMNTVIADHMSCLALPSSPITCADNACQLLYDPIQHLCSHPAYKIINSRIIPHMSAKSKDYSVFRWEGLMKHLHQMLIADAPIEECINWKVNLSDRRWDSMINKSITNLMILRGKEVGGIQAELVNPFFNSKIYSSYINPREAMKININENPAGFNGFEKTAFLMSNCQSIVPQLDKVISKAFQMFNAKAYTHHYEKHHVGKVEMEEMFMRTEQILYDYQHM</sequence>
<comment type="subcellular location">
    <subcellularLocation>
        <location evidence="3">Cell projection</location>
        <location evidence="3">Cilium</location>
    </subcellularLocation>
    <subcellularLocation>
        <location evidence="1">Cytoplasm</location>
        <location evidence="1">Cytoskeleton</location>
        <location evidence="1">Microtubule organizing center</location>
        <location evidence="1">Centrosome</location>
        <location evidence="1">Centriole</location>
    </subcellularLocation>
    <subcellularLocation>
        <location evidence="2">Nucleus</location>
    </subcellularLocation>
</comment>
<dbReference type="InterPro" id="IPR008280">
    <property type="entry name" value="Tub_FtsZ_C"/>
</dbReference>
<dbReference type="AlphaFoldDB" id="D2VJE2"/>
<keyword evidence="7 14" id="KW-0547">Nucleotide-binding</keyword>